<feature type="domain" description="HNH nuclease" evidence="1">
    <location>
        <begin position="215"/>
        <end position="286"/>
    </location>
</feature>
<dbReference type="EMBL" id="JAUIRO010000002">
    <property type="protein sequence ID" value="KAK0727689.1"/>
    <property type="molecule type" value="Genomic_DNA"/>
</dbReference>
<accession>A0AA40B4X6</accession>
<organism evidence="2 3">
    <name type="scientific">Lasiosphaeria miniovina</name>
    <dbReference type="NCBI Taxonomy" id="1954250"/>
    <lineage>
        <taxon>Eukaryota</taxon>
        <taxon>Fungi</taxon>
        <taxon>Dikarya</taxon>
        <taxon>Ascomycota</taxon>
        <taxon>Pezizomycotina</taxon>
        <taxon>Sordariomycetes</taxon>
        <taxon>Sordariomycetidae</taxon>
        <taxon>Sordariales</taxon>
        <taxon>Lasiosphaeriaceae</taxon>
        <taxon>Lasiosphaeria</taxon>
    </lineage>
</organism>
<evidence type="ECO:0000259" key="1">
    <source>
        <dbReference type="Pfam" id="PF13391"/>
    </source>
</evidence>
<comment type="caution">
    <text evidence="2">The sequence shown here is derived from an EMBL/GenBank/DDBJ whole genome shotgun (WGS) entry which is preliminary data.</text>
</comment>
<sequence length="388" mass="44085">MDPASPTPHHRHLSSLEGTIYFSPGPALETGKRARAKQQFYGIIDHFQGSDKSRNSQYNRTLLVRLTYKYTRSEESQEIFLRAFFQAMSLSIDGEDDVDLEDTEEDLRLALSCFADYLLDNFFLPLRASFHKTPQPSPQIHSAVRQAQGGGVQDFVGTPDQVASLQGDCLLHNRYQYVISRRFDAEEANKHLMMHGDKAKDENGNLLVAGPRFSRLEVAHILPHSLTKTGNNSQLHPSKKAVLDILNMFNNRVIHLIKGTDINRLRNVITLTQSLHSWFGNFDIYFKPVLDQEHTYRIQSFLHPMVTPDLPVVHKLHFTKSRTIKPPSQCLLTLHHAISHILHLSTAAGYITKILNGMEWKDTRTDESTKLGRIVALKFGGWSEAVHT</sequence>
<keyword evidence="3" id="KW-1185">Reference proteome</keyword>
<name>A0AA40B4X6_9PEZI</name>
<dbReference type="GeneID" id="85320252"/>
<gene>
    <name evidence="2" type="ORF">B0T26DRAFT_638007</name>
</gene>
<protein>
    <recommendedName>
        <fullName evidence="1">HNH nuclease domain-containing protein</fullName>
    </recommendedName>
</protein>
<proteinExistence type="predicted"/>
<reference evidence="2" key="1">
    <citation type="submission" date="2023-06" db="EMBL/GenBank/DDBJ databases">
        <title>Genome-scale phylogeny and comparative genomics of the fungal order Sordariales.</title>
        <authorList>
            <consortium name="Lawrence Berkeley National Laboratory"/>
            <person name="Hensen N."/>
            <person name="Bonometti L."/>
            <person name="Westerberg I."/>
            <person name="Brannstrom I.O."/>
            <person name="Guillou S."/>
            <person name="Cros-Aarteil S."/>
            <person name="Calhoun S."/>
            <person name="Haridas S."/>
            <person name="Kuo A."/>
            <person name="Mondo S."/>
            <person name="Pangilinan J."/>
            <person name="Riley R."/>
            <person name="LaButti K."/>
            <person name="Andreopoulos B."/>
            <person name="Lipzen A."/>
            <person name="Chen C."/>
            <person name="Yanf M."/>
            <person name="Daum C."/>
            <person name="Ng V."/>
            <person name="Clum A."/>
            <person name="Steindorff A."/>
            <person name="Ohm R."/>
            <person name="Martin F."/>
            <person name="Silar P."/>
            <person name="Natvig D."/>
            <person name="Lalanne C."/>
            <person name="Gautier V."/>
            <person name="Ament-velasquez S.L."/>
            <person name="Kruys A."/>
            <person name="Hutchinson M.I."/>
            <person name="Powell A.J."/>
            <person name="Barry K."/>
            <person name="Miller A.N."/>
            <person name="Grigoriev I.V."/>
            <person name="Debuchy R."/>
            <person name="Gladieux P."/>
            <person name="Thoren M.H."/>
            <person name="Johannesson H."/>
        </authorList>
    </citation>
    <scope>NUCLEOTIDE SEQUENCE</scope>
    <source>
        <strain evidence="2">SMH2392-1A</strain>
    </source>
</reference>
<dbReference type="InterPro" id="IPR003615">
    <property type="entry name" value="HNH_nuc"/>
</dbReference>
<dbReference type="AlphaFoldDB" id="A0AA40B4X6"/>
<evidence type="ECO:0000313" key="3">
    <source>
        <dbReference type="Proteomes" id="UP001172101"/>
    </source>
</evidence>
<dbReference type="RefSeq" id="XP_060300544.1">
    <property type="nucleotide sequence ID" value="XM_060436982.1"/>
</dbReference>
<dbReference type="Pfam" id="PF13391">
    <property type="entry name" value="HNH_2"/>
    <property type="match status" value="1"/>
</dbReference>
<dbReference type="Proteomes" id="UP001172101">
    <property type="component" value="Unassembled WGS sequence"/>
</dbReference>
<evidence type="ECO:0000313" key="2">
    <source>
        <dbReference type="EMBL" id="KAK0727689.1"/>
    </source>
</evidence>